<dbReference type="Pfam" id="PF00873">
    <property type="entry name" value="ACR_tran"/>
    <property type="match status" value="1"/>
</dbReference>
<feature type="transmembrane region" description="Helical" evidence="1">
    <location>
        <begin position="880"/>
        <end position="900"/>
    </location>
</feature>
<feature type="transmembrane region" description="Helical" evidence="1">
    <location>
        <begin position="12"/>
        <end position="30"/>
    </location>
</feature>
<protein>
    <submittedName>
        <fullName evidence="2">Multidrug efflux pump subunit AcrB</fullName>
    </submittedName>
</protein>
<dbReference type="SUPFAM" id="SSF82693">
    <property type="entry name" value="Multidrug efflux transporter AcrB pore domain, PN1, PN2, PC1 and PC2 subdomains"/>
    <property type="match status" value="3"/>
</dbReference>
<dbReference type="Proteomes" id="UP001254759">
    <property type="component" value="Unassembled WGS sequence"/>
</dbReference>
<dbReference type="Gene3D" id="3.30.70.1430">
    <property type="entry name" value="Multidrug efflux transporter AcrB pore domain"/>
    <property type="match status" value="2"/>
</dbReference>
<accession>A0ABU1RTL9</accession>
<keyword evidence="1" id="KW-0472">Membrane</keyword>
<feature type="transmembrane region" description="Helical" evidence="1">
    <location>
        <begin position="333"/>
        <end position="351"/>
    </location>
</feature>
<evidence type="ECO:0000313" key="3">
    <source>
        <dbReference type="Proteomes" id="UP001254759"/>
    </source>
</evidence>
<feature type="transmembrane region" description="Helical" evidence="1">
    <location>
        <begin position="429"/>
        <end position="450"/>
    </location>
</feature>
<dbReference type="EMBL" id="JAVDTT010000002">
    <property type="protein sequence ID" value="MDR6842114.1"/>
    <property type="molecule type" value="Genomic_DNA"/>
</dbReference>
<feature type="transmembrane region" description="Helical" evidence="1">
    <location>
        <begin position="384"/>
        <end position="408"/>
    </location>
</feature>
<feature type="transmembrane region" description="Helical" evidence="1">
    <location>
        <begin position="953"/>
        <end position="972"/>
    </location>
</feature>
<proteinExistence type="predicted"/>
<dbReference type="InterPro" id="IPR001036">
    <property type="entry name" value="Acrflvin-R"/>
</dbReference>
<organism evidence="2 3">
    <name type="scientific">Pseudoxanthomonas sacheonensis</name>
    <dbReference type="NCBI Taxonomy" id="443615"/>
    <lineage>
        <taxon>Bacteria</taxon>
        <taxon>Pseudomonadati</taxon>
        <taxon>Pseudomonadota</taxon>
        <taxon>Gammaproteobacteria</taxon>
        <taxon>Lysobacterales</taxon>
        <taxon>Lysobacteraceae</taxon>
        <taxon>Pseudoxanthomonas</taxon>
    </lineage>
</organism>
<name>A0ABU1RTL9_9GAMM</name>
<gene>
    <name evidence="2" type="ORF">J2W94_002399</name>
</gene>
<evidence type="ECO:0000313" key="2">
    <source>
        <dbReference type="EMBL" id="MDR6842114.1"/>
    </source>
</evidence>
<keyword evidence="1" id="KW-1133">Transmembrane helix</keyword>
<sequence>MNFSAWAIRKPVPSLLLFVLLTAVGLIGFHKLKIQDFPDMDLPTVQISASLEGAAPSQLETEVARKIEDKLASLTRLDHITTTITDGAVNISVTFDLDKDGEEALSEVRNAVDSARAELPASMAAPTVSKITSAGSSLLTYTIASPRMDEQDLSWFVDNKVSKALLAVKGVASVARVGGVTREVHVDLDPTLMAGMGVTPSDVSRQLKAVQKESSGGQGDVGGQRQSARTIATVGSAAEIAAITIPLTDGRYVRLDQIARVSDTHAERSSLAFRDGKPVIGFQITRSRGYSDVGVATDVRSAIDAFAKAHPETTIDEASNTVAPIEENYEGSMHLLIEGALLAIIVVWWFLRNWRATLISATALPLSIIPTFLVMWLLDYSLNTVTLLSLSLVVGVLVDDAIVEIENIERHLQMGKTPYQAAMEAADEIGLAVIATTFSLVAVFLPTAFMSGIPGLIFRQFGVTASVAVLASLLVARLLTPMMAAYLLKPAKPNAVGHEEAADSPIMSRYLHWVRSALAKRKTTIVGASLFFALAMLVIPFLPTGFIPVKDQAQSRITLTLPPGSTLETTTATSQQAAKLLQSLPEVRSIFVAAGTSMSDSGPGSVSASSDVTSATLTADLVPRGDRDLKQSQVEAKMRDLLRGLSGVRVAVGGGGVSGETLGITLASDDPDMLASTATKIEAELRTLKGIGNVTSSAALQRPEIQVRPDAARAASLGVTSEALADAVRLATYGDYSTTLPKLNLPERQIPIRVQMDPAVRDDMVSVSQLRVQGSQGTVSLGSVADISMGSGPSQIARLDRSRNVTLTVELNGRSIGEVQKEAMRLSTLSALPNGVQQVEQGELQRMSELFASFGLAMAIGIFCIYAVLVLLFHDFLQPATILCALPLALAGALLALWLTNQSFSMPAVIGVLMLMGIVTKNSILLVEYAILARRERGMSRLEALIDACHKRARPIVMTTIAMGAGMLPNALGLGAEPSFRQPMAIVVIGGLITSTVLSLLVIPVVFTYVDDLLEFGRRWFSKQSETTAPAAAGGVRTDEP</sequence>
<dbReference type="Gene3D" id="3.30.70.1320">
    <property type="entry name" value="Multidrug efflux transporter AcrB pore domain like"/>
    <property type="match status" value="1"/>
</dbReference>
<evidence type="ECO:0000256" key="1">
    <source>
        <dbReference type="SAM" id="Phobius"/>
    </source>
</evidence>
<feature type="transmembrane region" description="Helical" evidence="1">
    <location>
        <begin position="456"/>
        <end position="479"/>
    </location>
</feature>
<dbReference type="SUPFAM" id="SSF82866">
    <property type="entry name" value="Multidrug efflux transporter AcrB transmembrane domain"/>
    <property type="match status" value="2"/>
</dbReference>
<dbReference type="InterPro" id="IPR027463">
    <property type="entry name" value="AcrB_DN_DC_subdom"/>
</dbReference>
<feature type="transmembrane region" description="Helical" evidence="1">
    <location>
        <begin position="850"/>
        <end position="873"/>
    </location>
</feature>
<feature type="transmembrane region" description="Helical" evidence="1">
    <location>
        <begin position="525"/>
        <end position="547"/>
    </location>
</feature>
<dbReference type="SUPFAM" id="SSF82714">
    <property type="entry name" value="Multidrug efflux transporter AcrB TolC docking domain, DN and DC subdomains"/>
    <property type="match status" value="2"/>
</dbReference>
<keyword evidence="1" id="KW-0812">Transmembrane</keyword>
<feature type="transmembrane region" description="Helical" evidence="1">
    <location>
        <begin position="906"/>
        <end position="932"/>
    </location>
</feature>
<dbReference type="Gene3D" id="1.20.1640.10">
    <property type="entry name" value="Multidrug efflux transporter AcrB transmembrane domain"/>
    <property type="match status" value="2"/>
</dbReference>
<dbReference type="PRINTS" id="PR00702">
    <property type="entry name" value="ACRIFLAVINRP"/>
</dbReference>
<dbReference type="PANTHER" id="PTHR32063">
    <property type="match status" value="1"/>
</dbReference>
<feature type="transmembrane region" description="Helical" evidence="1">
    <location>
        <begin position="984"/>
        <end position="1010"/>
    </location>
</feature>
<keyword evidence="3" id="KW-1185">Reference proteome</keyword>
<dbReference type="Gene3D" id="3.30.70.1440">
    <property type="entry name" value="Multidrug efflux transporter AcrB pore domain"/>
    <property type="match status" value="1"/>
</dbReference>
<dbReference type="PANTHER" id="PTHR32063:SF77">
    <property type="entry name" value="ACR FAMILY TRANSPORT PROTEIN"/>
    <property type="match status" value="1"/>
</dbReference>
<reference evidence="2 3" key="1">
    <citation type="submission" date="2023-07" db="EMBL/GenBank/DDBJ databases">
        <title>Sorghum-associated microbial communities from plants grown in Nebraska, USA.</title>
        <authorList>
            <person name="Schachtman D."/>
        </authorList>
    </citation>
    <scope>NUCLEOTIDE SEQUENCE [LARGE SCALE GENOMIC DNA]</scope>
    <source>
        <strain evidence="2 3">BE107</strain>
    </source>
</reference>
<feature type="transmembrane region" description="Helical" evidence="1">
    <location>
        <begin position="358"/>
        <end position="378"/>
    </location>
</feature>
<dbReference type="Gene3D" id="3.30.2090.10">
    <property type="entry name" value="Multidrug efflux transporter AcrB TolC docking domain, DN and DC subdomains"/>
    <property type="match status" value="2"/>
</dbReference>
<comment type="caution">
    <text evidence="2">The sequence shown here is derived from an EMBL/GenBank/DDBJ whole genome shotgun (WGS) entry which is preliminary data.</text>
</comment>
<dbReference type="RefSeq" id="WP_310093542.1">
    <property type="nucleotide sequence ID" value="NZ_JAVDTT010000002.1"/>
</dbReference>